<dbReference type="PANTHER" id="PTHR47481">
    <property type="match status" value="1"/>
</dbReference>
<evidence type="ECO:0000259" key="1">
    <source>
        <dbReference type="Pfam" id="PF07727"/>
    </source>
</evidence>
<evidence type="ECO:0000313" key="3">
    <source>
        <dbReference type="EMBL" id="KAE8718279.1"/>
    </source>
</evidence>
<dbReference type="Pfam" id="PF07727">
    <property type="entry name" value="RVT_2"/>
    <property type="match status" value="1"/>
</dbReference>
<protein>
    <submittedName>
        <fullName evidence="3">PLAC8 family protein</fullName>
    </submittedName>
</protein>
<evidence type="ECO:0000259" key="2">
    <source>
        <dbReference type="Pfam" id="PF13961"/>
    </source>
</evidence>
<feature type="domain" description="DUF4219" evidence="2">
    <location>
        <begin position="13"/>
        <end position="38"/>
    </location>
</feature>
<sequence>MGDLQVVGGIKKLNKKNYNTWATCMESYLQGQDLWEVVGGGEVTQPVAEYANDILRKWKIKAGKAILQLLENELLSMAQRDMTIAQYLLKVKSICREISELDMIAPIGETKINRIIIHGQEAMAKQMGGVSLKSEEYTLYTSKRRGTFKWYTGSGSKKDGNNVKVTKEWMLIQGELPKIAVIVESLMANATTAGRWAIWKKTVGPRKKQIDYKNDWIVDSGCSNHMTSDKQKLQNLSEYKGGRVVVTVDNSRLLITHIDQEIYMTQPMGFQSQDHHEYVCKLRKALYRLKQAPRAWYGKIVEFLTKSGYTVTPANSSLFVKANEGELAIVLVYVDDLIITGDDEAEILQIKENLLVCFQMKELGQLKQFLGLEVDRTHEEIFLCQQKYAKDLLKRFGILECKSISSPMESNSKMCAHEGKDLEDATMYRQLIGEDCKLVGYCDVDYAGHHDTRRSTIRSREYMVDTVDE</sequence>
<accession>A0A6A3BTN9</accession>
<keyword evidence="4" id="KW-1185">Reference proteome</keyword>
<dbReference type="PANTHER" id="PTHR47481:SF36">
    <property type="entry name" value="CCHC-TYPE DOMAIN-CONTAINING PROTEIN"/>
    <property type="match status" value="1"/>
</dbReference>
<evidence type="ECO:0000313" key="4">
    <source>
        <dbReference type="Proteomes" id="UP000436088"/>
    </source>
</evidence>
<dbReference type="InterPro" id="IPR013103">
    <property type="entry name" value="RVT_2"/>
</dbReference>
<dbReference type="InterPro" id="IPR025314">
    <property type="entry name" value="DUF4219"/>
</dbReference>
<name>A0A6A3BTN9_HIBSY</name>
<proteinExistence type="predicted"/>
<reference evidence="3" key="1">
    <citation type="submission" date="2019-09" db="EMBL/GenBank/DDBJ databases">
        <title>Draft genome information of white flower Hibiscus syriacus.</title>
        <authorList>
            <person name="Kim Y.-M."/>
        </authorList>
    </citation>
    <scope>NUCLEOTIDE SEQUENCE [LARGE SCALE GENOMIC DNA]</scope>
    <source>
        <strain evidence="3">YM2019G1</strain>
    </source>
</reference>
<dbReference type="Proteomes" id="UP000436088">
    <property type="component" value="Unassembled WGS sequence"/>
</dbReference>
<dbReference type="SUPFAM" id="SSF56672">
    <property type="entry name" value="DNA/RNA polymerases"/>
    <property type="match status" value="1"/>
</dbReference>
<dbReference type="GO" id="GO:0004190">
    <property type="term" value="F:aspartic-type endopeptidase activity"/>
    <property type="evidence" value="ECO:0007669"/>
    <property type="project" value="UniProtKB-KW"/>
</dbReference>
<dbReference type="AlphaFoldDB" id="A0A6A3BTN9"/>
<organism evidence="3 4">
    <name type="scientific">Hibiscus syriacus</name>
    <name type="common">Rose of Sharon</name>
    <dbReference type="NCBI Taxonomy" id="106335"/>
    <lineage>
        <taxon>Eukaryota</taxon>
        <taxon>Viridiplantae</taxon>
        <taxon>Streptophyta</taxon>
        <taxon>Embryophyta</taxon>
        <taxon>Tracheophyta</taxon>
        <taxon>Spermatophyta</taxon>
        <taxon>Magnoliopsida</taxon>
        <taxon>eudicotyledons</taxon>
        <taxon>Gunneridae</taxon>
        <taxon>Pentapetalae</taxon>
        <taxon>rosids</taxon>
        <taxon>malvids</taxon>
        <taxon>Malvales</taxon>
        <taxon>Malvaceae</taxon>
        <taxon>Malvoideae</taxon>
        <taxon>Hibiscus</taxon>
    </lineage>
</organism>
<dbReference type="EMBL" id="VEPZ02000813">
    <property type="protein sequence ID" value="KAE8718279.1"/>
    <property type="molecule type" value="Genomic_DNA"/>
</dbReference>
<feature type="domain" description="Reverse transcriptase Ty1/copia-type" evidence="1">
    <location>
        <begin position="243"/>
        <end position="409"/>
    </location>
</feature>
<gene>
    <name evidence="3" type="ORF">F3Y22_tig00110015pilonHSYRG00054</name>
</gene>
<comment type="caution">
    <text evidence="3">The sequence shown here is derived from an EMBL/GenBank/DDBJ whole genome shotgun (WGS) entry which is preliminary data.</text>
</comment>
<dbReference type="Pfam" id="PF13961">
    <property type="entry name" value="DUF4219"/>
    <property type="match status" value="1"/>
</dbReference>
<dbReference type="InterPro" id="IPR043502">
    <property type="entry name" value="DNA/RNA_pol_sf"/>
</dbReference>